<evidence type="ECO:0000259" key="3">
    <source>
        <dbReference type="Pfam" id="PF09186"/>
    </source>
</evidence>
<dbReference type="InterPro" id="IPR023582">
    <property type="entry name" value="Impact"/>
</dbReference>
<evidence type="ECO:0000256" key="1">
    <source>
        <dbReference type="ARBA" id="ARBA00007665"/>
    </source>
</evidence>
<dbReference type="InterPro" id="IPR020569">
    <property type="entry name" value="UPF0029_Impact_CS"/>
</dbReference>
<reference evidence="5" key="1">
    <citation type="submission" date="2016-12" db="EMBL/GenBank/DDBJ databases">
        <authorList>
            <person name="Meng X."/>
        </authorList>
    </citation>
    <scope>NUCLEOTIDE SEQUENCE [LARGE SCALE GENOMIC DNA]</scope>
    <source>
        <strain evidence="5">DSM 20732</strain>
    </source>
</reference>
<feature type="domain" description="Impact N-terminal" evidence="2">
    <location>
        <begin position="26"/>
        <end position="133"/>
    </location>
</feature>
<dbReference type="Gene3D" id="3.30.230.30">
    <property type="entry name" value="Impact, N-terminal domain"/>
    <property type="match status" value="1"/>
</dbReference>
<dbReference type="InterPro" id="IPR015269">
    <property type="entry name" value="UPF0029_Impact_C"/>
</dbReference>
<dbReference type="Gene3D" id="3.30.70.240">
    <property type="match status" value="1"/>
</dbReference>
<comment type="caution">
    <text evidence="4">The sequence shown here is derived from an EMBL/GenBank/DDBJ whole genome shotgun (WGS) entry which is preliminary data.</text>
</comment>
<dbReference type="SUPFAM" id="SSF54980">
    <property type="entry name" value="EF-G C-terminal domain-like"/>
    <property type="match status" value="1"/>
</dbReference>
<dbReference type="STRING" id="52770.BSZ40_04065"/>
<evidence type="ECO:0000313" key="4">
    <source>
        <dbReference type="EMBL" id="OKL52089.1"/>
    </source>
</evidence>
<dbReference type="OrthoDB" id="9813771at2"/>
<dbReference type="EMBL" id="MQVS01000003">
    <property type="protein sequence ID" value="OKL52089.1"/>
    <property type="molecule type" value="Genomic_DNA"/>
</dbReference>
<protein>
    <recommendedName>
        <fullName evidence="6">YigZ family protein</fullName>
    </recommendedName>
</protein>
<dbReference type="AlphaFoldDB" id="A0A1Q5PXA9"/>
<dbReference type="Pfam" id="PF09186">
    <property type="entry name" value="DUF1949"/>
    <property type="match status" value="1"/>
</dbReference>
<dbReference type="PANTHER" id="PTHR16301">
    <property type="entry name" value="IMPACT-RELATED"/>
    <property type="match status" value="1"/>
</dbReference>
<dbReference type="GO" id="GO:0006446">
    <property type="term" value="P:regulation of translational initiation"/>
    <property type="evidence" value="ECO:0007669"/>
    <property type="project" value="TreeGrafter"/>
</dbReference>
<name>A0A1Q5PXA9_9ACTO</name>
<evidence type="ECO:0000313" key="5">
    <source>
        <dbReference type="Proteomes" id="UP000185612"/>
    </source>
</evidence>
<dbReference type="InterPro" id="IPR035647">
    <property type="entry name" value="EFG_III/V"/>
</dbReference>
<dbReference type="PANTHER" id="PTHR16301:SF20">
    <property type="entry name" value="IMPACT FAMILY MEMBER YIGZ"/>
    <property type="match status" value="1"/>
</dbReference>
<dbReference type="PROSITE" id="PS00910">
    <property type="entry name" value="UPF0029"/>
    <property type="match status" value="1"/>
</dbReference>
<keyword evidence="5" id="KW-1185">Reference proteome</keyword>
<dbReference type="Proteomes" id="UP000185612">
    <property type="component" value="Unassembled WGS sequence"/>
</dbReference>
<feature type="domain" description="UPF0029" evidence="3">
    <location>
        <begin position="149"/>
        <end position="203"/>
    </location>
</feature>
<organism evidence="4 5">
    <name type="scientific">Buchananella hordeovulneris</name>
    <dbReference type="NCBI Taxonomy" id="52770"/>
    <lineage>
        <taxon>Bacteria</taxon>
        <taxon>Bacillati</taxon>
        <taxon>Actinomycetota</taxon>
        <taxon>Actinomycetes</taxon>
        <taxon>Actinomycetales</taxon>
        <taxon>Actinomycetaceae</taxon>
        <taxon>Buchananella</taxon>
    </lineage>
</organism>
<dbReference type="InterPro" id="IPR036956">
    <property type="entry name" value="Impact_N_sf"/>
</dbReference>
<dbReference type="RefSeq" id="WP_073823556.1">
    <property type="nucleotide sequence ID" value="NZ_MQVS01000003.1"/>
</dbReference>
<evidence type="ECO:0000259" key="2">
    <source>
        <dbReference type="Pfam" id="PF01205"/>
    </source>
</evidence>
<dbReference type="SUPFAM" id="SSF54211">
    <property type="entry name" value="Ribosomal protein S5 domain 2-like"/>
    <property type="match status" value="1"/>
</dbReference>
<dbReference type="GO" id="GO:0005737">
    <property type="term" value="C:cytoplasm"/>
    <property type="evidence" value="ECO:0007669"/>
    <property type="project" value="TreeGrafter"/>
</dbReference>
<accession>A0A1Q5PXA9</accession>
<dbReference type="Pfam" id="PF01205">
    <property type="entry name" value="Impact_N"/>
    <property type="match status" value="1"/>
</dbReference>
<dbReference type="InParanoid" id="A0A1Q5PXA9"/>
<sequence length="219" mass="23296">MNRQLTPPPRRSPAPGGSWEAEIEIKRSRFIARLAHADSEEGARAHIAQARAQFPTARHHCSAFILFGEGALNVERSSDDGEPAGTAGTPMLEVLRGAGLTDVAAVVTRYFGGVLLGTGGLVRAYSEAVRAALAVATLVDWQVRTVANLAVDFAVAGRFESELRGRGVEIMQVDYAQQAILQVAFAPAALAQVQELVSRLSAGAVELLVQGEQWRPLGS</sequence>
<gene>
    <name evidence="4" type="ORF">BSZ40_04065</name>
</gene>
<dbReference type="InterPro" id="IPR020568">
    <property type="entry name" value="Ribosomal_Su5_D2-typ_SF"/>
</dbReference>
<evidence type="ECO:0008006" key="6">
    <source>
        <dbReference type="Google" id="ProtNLM"/>
    </source>
</evidence>
<dbReference type="InterPro" id="IPR001498">
    <property type="entry name" value="Impact_N"/>
</dbReference>
<proteinExistence type="inferred from homology"/>
<comment type="similarity">
    <text evidence="1">Belongs to the IMPACT family.</text>
</comment>